<protein>
    <submittedName>
        <fullName evidence="4">YigZ family protein</fullName>
    </submittedName>
</protein>
<keyword evidence="5" id="KW-1185">Reference proteome</keyword>
<accession>A0ABY9JRY0</accession>
<dbReference type="InterPro" id="IPR015796">
    <property type="entry name" value="Impact_YigZ-like"/>
</dbReference>
<proteinExistence type="inferred from homology"/>
<dbReference type="PANTHER" id="PTHR16301:SF20">
    <property type="entry name" value="IMPACT FAMILY MEMBER YIGZ"/>
    <property type="match status" value="1"/>
</dbReference>
<reference evidence="4 5" key="1">
    <citation type="submission" date="2023-06" db="EMBL/GenBank/DDBJ databases">
        <title>Five Gram-positive bacteria isolated from mangrove sediments in Shenzhen, Guangdong, China.</title>
        <authorList>
            <person name="Yu S."/>
            <person name="Zheng W."/>
            <person name="Huang Y."/>
        </authorList>
    </citation>
    <scope>NUCLEOTIDE SEQUENCE [LARGE SCALE GENOMIC DNA]</scope>
    <source>
        <strain evidence="4 5">SaN35-3</strain>
    </source>
</reference>
<name>A0ABY9JRY0_9BACI</name>
<dbReference type="SUPFAM" id="SSF54211">
    <property type="entry name" value="Ribosomal protein S5 domain 2-like"/>
    <property type="match status" value="1"/>
</dbReference>
<dbReference type="InterPro" id="IPR035647">
    <property type="entry name" value="EFG_III/V"/>
</dbReference>
<comment type="similarity">
    <text evidence="1">Belongs to the IMPACT family.</text>
</comment>
<dbReference type="RefSeq" id="WP_226541634.1">
    <property type="nucleotide sequence ID" value="NZ_CP129013.1"/>
</dbReference>
<dbReference type="PROSITE" id="PS00910">
    <property type="entry name" value="UPF0029"/>
    <property type="match status" value="1"/>
</dbReference>
<evidence type="ECO:0000259" key="2">
    <source>
        <dbReference type="Pfam" id="PF01205"/>
    </source>
</evidence>
<dbReference type="NCBIfam" id="TIGR00257">
    <property type="entry name" value="IMPACT_YIGZ"/>
    <property type="match status" value="1"/>
</dbReference>
<organism evidence="4 5">
    <name type="scientific">Bacillus carboniphilus</name>
    <dbReference type="NCBI Taxonomy" id="86663"/>
    <lineage>
        <taxon>Bacteria</taxon>
        <taxon>Bacillati</taxon>
        <taxon>Bacillota</taxon>
        <taxon>Bacilli</taxon>
        <taxon>Bacillales</taxon>
        <taxon>Bacillaceae</taxon>
        <taxon>Bacillus</taxon>
    </lineage>
</organism>
<dbReference type="PANTHER" id="PTHR16301">
    <property type="entry name" value="IMPACT-RELATED"/>
    <property type="match status" value="1"/>
</dbReference>
<evidence type="ECO:0000313" key="4">
    <source>
        <dbReference type="EMBL" id="WLR41498.1"/>
    </source>
</evidence>
<dbReference type="Gene3D" id="3.30.230.30">
    <property type="entry name" value="Impact, N-terminal domain"/>
    <property type="match status" value="1"/>
</dbReference>
<dbReference type="SUPFAM" id="SSF54980">
    <property type="entry name" value="EF-G C-terminal domain-like"/>
    <property type="match status" value="1"/>
</dbReference>
<dbReference type="InterPro" id="IPR020568">
    <property type="entry name" value="Ribosomal_Su5_D2-typ_SF"/>
</dbReference>
<evidence type="ECO:0000259" key="3">
    <source>
        <dbReference type="Pfam" id="PF09186"/>
    </source>
</evidence>
<feature type="domain" description="Impact N-terminal" evidence="2">
    <location>
        <begin position="19"/>
        <end position="124"/>
    </location>
</feature>
<dbReference type="InterPro" id="IPR020569">
    <property type="entry name" value="UPF0029_Impact_CS"/>
</dbReference>
<dbReference type="Pfam" id="PF01205">
    <property type="entry name" value="Impact_N"/>
    <property type="match status" value="1"/>
</dbReference>
<dbReference type="EMBL" id="CP129013">
    <property type="protein sequence ID" value="WLR41498.1"/>
    <property type="molecule type" value="Genomic_DNA"/>
</dbReference>
<evidence type="ECO:0000313" key="5">
    <source>
        <dbReference type="Proteomes" id="UP001197974"/>
    </source>
</evidence>
<dbReference type="Gene3D" id="3.30.70.240">
    <property type="match status" value="1"/>
</dbReference>
<sequence length="217" mass="24494">MLSHYYTVIEYGEHEIIVQKSRFICHIGRVTSEEEAQSFIEKIKKKHRQANHNCFAYLIGEQNHIQKTSDDGEPTGTAGVPMLEVLKKKHLHDTVVVVTRYFGGIKLGAGGLIRAYGSAVSAALDTLGVVKRSLMRTIRMTIDYPLLGVVENALHSQNIIINNIDYQESVCIEIFIPEIDKESFKTWIIDKTNGKSVINEGMLNYTEEICKTEGEHK</sequence>
<gene>
    <name evidence="4" type="ORF">LC087_11415</name>
</gene>
<dbReference type="Proteomes" id="UP001197974">
    <property type="component" value="Chromosome"/>
</dbReference>
<dbReference type="InterPro" id="IPR001498">
    <property type="entry name" value="Impact_N"/>
</dbReference>
<dbReference type="Pfam" id="PF09186">
    <property type="entry name" value="DUF1949"/>
    <property type="match status" value="1"/>
</dbReference>
<feature type="domain" description="UPF0029" evidence="3">
    <location>
        <begin position="141"/>
        <end position="195"/>
    </location>
</feature>
<dbReference type="InterPro" id="IPR023582">
    <property type="entry name" value="Impact"/>
</dbReference>
<evidence type="ECO:0000256" key="1">
    <source>
        <dbReference type="ARBA" id="ARBA00007665"/>
    </source>
</evidence>
<dbReference type="InterPro" id="IPR015269">
    <property type="entry name" value="UPF0029_Impact_C"/>
</dbReference>
<dbReference type="InterPro" id="IPR036956">
    <property type="entry name" value="Impact_N_sf"/>
</dbReference>